<gene>
    <name evidence="11" type="primary">cax</name>
    <name evidence="11" type="ORF">ACFFLM_14960</name>
</gene>
<evidence type="ECO:0000256" key="9">
    <source>
        <dbReference type="RuleBase" id="RU365028"/>
    </source>
</evidence>
<comment type="similarity">
    <text evidence="9">Belongs to the Ca(2+):cation antiporter (CaCA) (TC 2.A.19) family.</text>
</comment>
<comment type="function">
    <text evidence="9">Ca(+)/H(+) antiporter that extrudes calcium in exchange for external protons.</text>
</comment>
<evidence type="ECO:0000256" key="1">
    <source>
        <dbReference type="ARBA" id="ARBA00004127"/>
    </source>
</evidence>
<reference evidence="11 12" key="1">
    <citation type="submission" date="2024-09" db="EMBL/GenBank/DDBJ databases">
        <authorList>
            <person name="Sun Q."/>
            <person name="Mori K."/>
        </authorList>
    </citation>
    <scope>NUCLEOTIDE SEQUENCE [LARGE SCALE GENOMIC DNA]</scope>
    <source>
        <strain evidence="11 12">JCM 13503</strain>
    </source>
</reference>
<feature type="transmembrane region" description="Helical" evidence="9">
    <location>
        <begin position="123"/>
        <end position="143"/>
    </location>
</feature>
<comment type="caution">
    <text evidence="11">The sequence shown here is derived from an EMBL/GenBank/DDBJ whole genome shotgun (WGS) entry which is preliminary data.</text>
</comment>
<accession>A0ABV6B0L2</accession>
<evidence type="ECO:0000313" key="11">
    <source>
        <dbReference type="EMBL" id="MFB9993271.1"/>
    </source>
</evidence>
<keyword evidence="2 9" id="KW-0813">Transport</keyword>
<dbReference type="InterPro" id="IPR044880">
    <property type="entry name" value="NCX_ion-bd_dom_sf"/>
</dbReference>
<protein>
    <recommendedName>
        <fullName evidence="9">Ca(2+)/H(+) antiporter</fullName>
    </recommendedName>
</protein>
<dbReference type="PANTHER" id="PTHR31503">
    <property type="entry name" value="VACUOLAR CALCIUM ION TRANSPORTER"/>
    <property type="match status" value="1"/>
</dbReference>
<dbReference type="RefSeq" id="WP_380011769.1">
    <property type="nucleotide sequence ID" value="NZ_JBHLYR010000045.1"/>
</dbReference>
<dbReference type="Gene3D" id="1.20.1420.30">
    <property type="entry name" value="NCX, central ion-binding region"/>
    <property type="match status" value="1"/>
</dbReference>
<keyword evidence="3 9" id="KW-0109">Calcium transport</keyword>
<evidence type="ECO:0000256" key="8">
    <source>
        <dbReference type="ARBA" id="ARBA00023136"/>
    </source>
</evidence>
<keyword evidence="5 9" id="KW-0106">Calcium</keyword>
<feature type="transmembrane region" description="Helical" evidence="9">
    <location>
        <begin position="54"/>
        <end position="78"/>
    </location>
</feature>
<feature type="transmembrane region" description="Helical" evidence="9">
    <location>
        <begin position="275"/>
        <end position="302"/>
    </location>
</feature>
<dbReference type="NCBIfam" id="TIGR00378">
    <property type="entry name" value="cax"/>
    <property type="match status" value="1"/>
</dbReference>
<evidence type="ECO:0000256" key="7">
    <source>
        <dbReference type="ARBA" id="ARBA00023065"/>
    </source>
</evidence>
<evidence type="ECO:0000256" key="3">
    <source>
        <dbReference type="ARBA" id="ARBA00022568"/>
    </source>
</evidence>
<evidence type="ECO:0000259" key="10">
    <source>
        <dbReference type="Pfam" id="PF01699"/>
    </source>
</evidence>
<keyword evidence="6 9" id="KW-1133">Transmembrane helix</keyword>
<feature type="transmembrane region" description="Helical" evidence="9">
    <location>
        <begin position="25"/>
        <end position="42"/>
    </location>
</feature>
<evidence type="ECO:0000256" key="6">
    <source>
        <dbReference type="ARBA" id="ARBA00022989"/>
    </source>
</evidence>
<evidence type="ECO:0000256" key="2">
    <source>
        <dbReference type="ARBA" id="ARBA00022448"/>
    </source>
</evidence>
<keyword evidence="7 9" id="KW-0406">Ion transport</keyword>
<dbReference type="InterPro" id="IPR004798">
    <property type="entry name" value="CAX-like"/>
</dbReference>
<dbReference type="InterPro" id="IPR004837">
    <property type="entry name" value="NaCa_Exmemb"/>
</dbReference>
<keyword evidence="9" id="KW-0050">Antiport</keyword>
<proteinExistence type="inferred from homology"/>
<keyword evidence="4 9" id="KW-0812">Transmembrane</keyword>
<dbReference type="PANTHER" id="PTHR31503:SF22">
    <property type="entry name" value="VACUOLAR CALCIUM ION TRANSPORTER"/>
    <property type="match status" value="1"/>
</dbReference>
<comment type="subcellular location">
    <subcellularLocation>
        <location evidence="1">Endomembrane system</location>
        <topology evidence="1">Multi-pass membrane protein</topology>
    </subcellularLocation>
</comment>
<feature type="domain" description="Sodium/calcium exchanger membrane region" evidence="10">
    <location>
        <begin position="25"/>
        <end position="187"/>
    </location>
</feature>
<dbReference type="EMBL" id="JBHLYR010000045">
    <property type="protein sequence ID" value="MFB9993271.1"/>
    <property type="molecule type" value="Genomic_DNA"/>
</dbReference>
<feature type="transmembrane region" description="Helical" evidence="9">
    <location>
        <begin position="308"/>
        <end position="329"/>
    </location>
</feature>
<sequence length="382" mass="40366">MIMNLLLIFIPISLLLEYVFKAPPLWVFITATVAIIPLADWLRKATEQVAARAGSAIGGLLNVTFGNLAELIIAIFVLLSGNITVVKAQITGSIIGNGLLGLGLAIVIGSFGRSRQKFSGQNAGQLNSMLFLVVIALMIPALFDYTERLPGFSAGSEAARTNLDEYLSLAVAIVLIVVYLLNLLYTLVTHKDAFEQEEGAHEGKLWPVWQAAAVLVGGTALIALQSEMLSGALEATSTTLGLSPFFLGIIVLAVVGNFAEYIAGSYFARQGKIGLAINIAVGATIQVALFTAPLLVLISYAIGKPMNLVFSSPLELVAIVAVALTVTTVTKDGEATWFEGVLLLTVYVLLALAFFFVTPGEQALVPNPLALTHEVVAPARAA</sequence>
<organism evidence="11 12">
    <name type="scientific">Deinococcus oregonensis</name>
    <dbReference type="NCBI Taxonomy" id="1805970"/>
    <lineage>
        <taxon>Bacteria</taxon>
        <taxon>Thermotogati</taxon>
        <taxon>Deinococcota</taxon>
        <taxon>Deinococci</taxon>
        <taxon>Deinococcales</taxon>
        <taxon>Deinococcaceae</taxon>
        <taxon>Deinococcus</taxon>
    </lineage>
</organism>
<feature type="transmembrane region" description="Helical" evidence="9">
    <location>
        <begin position="166"/>
        <end position="185"/>
    </location>
</feature>
<evidence type="ECO:0000313" key="12">
    <source>
        <dbReference type="Proteomes" id="UP001589733"/>
    </source>
</evidence>
<dbReference type="InterPro" id="IPR004713">
    <property type="entry name" value="CaH_exchang"/>
</dbReference>
<feature type="transmembrane region" description="Helical" evidence="9">
    <location>
        <begin position="245"/>
        <end position="263"/>
    </location>
</feature>
<name>A0ABV6B0L2_9DEIO</name>
<dbReference type="Pfam" id="PF01699">
    <property type="entry name" value="Na_Ca_ex"/>
    <property type="match status" value="2"/>
</dbReference>
<evidence type="ECO:0000256" key="5">
    <source>
        <dbReference type="ARBA" id="ARBA00022837"/>
    </source>
</evidence>
<comment type="caution">
    <text evidence="9">Lacks conserved residue(s) required for the propagation of feature annotation.</text>
</comment>
<feature type="transmembrane region" description="Helical" evidence="9">
    <location>
        <begin position="341"/>
        <end position="358"/>
    </location>
</feature>
<feature type="transmembrane region" description="Helical" evidence="9">
    <location>
        <begin position="90"/>
        <end position="111"/>
    </location>
</feature>
<feature type="domain" description="Sodium/calcium exchanger membrane region" evidence="10">
    <location>
        <begin position="212"/>
        <end position="355"/>
    </location>
</feature>
<dbReference type="Proteomes" id="UP001589733">
    <property type="component" value="Unassembled WGS sequence"/>
</dbReference>
<evidence type="ECO:0000256" key="4">
    <source>
        <dbReference type="ARBA" id="ARBA00022692"/>
    </source>
</evidence>
<keyword evidence="12" id="KW-1185">Reference proteome</keyword>
<keyword evidence="8 9" id="KW-0472">Membrane</keyword>